<sequence length="509" mass="56487">MCSLLSFPLCFASTLRESLSDQLDLVDYILSPPLSLSKLSLSSVIKRFIINLNKKSELDFNPCSTLSPHPTSSMLQSSPWFLSYTTKLLFFARIRRLLQKKASGKCCGASDRFDKFRIEEVEMEKEDEKKEETKTAGMEERKTKETASPFMLQRSVKQLHFGSWEEKEIAVKEIRRLAGEDLRMRKSLAALGVIPSLVSMLGSEASDRRRLAVQALIELANGTYTNKALMVEAGIFSKLPKCDVIDALDELEKRDFAVLMLSISVLANTQLHIASSEILLPFIIRILVSDASMEAKEACLGTIYNLSTMLESIGPLVSSGVVHTLLVLSSEKETSEKALAALGNMVVPVVGKKAMENEPMVPGTFIEILTWEDKPKCQELAAYILMILAHQSSAQREKMSQLRIVPVLLEVALLGSSLAQKRALKLLQWFKDERQSKIGAHSGPQTGRVIVGSPVSQRVTNEGKRMMKNMVRQSLNKNMELITRRANAAGESSNLKALVISSSSKSLPY</sequence>
<feature type="region of interest" description="Disordered" evidence="2">
    <location>
        <begin position="124"/>
        <end position="146"/>
    </location>
</feature>
<evidence type="ECO:0000313" key="4">
    <source>
        <dbReference type="Proteomes" id="UP000607653"/>
    </source>
</evidence>
<dbReference type="EMBL" id="DUZY01000001">
    <property type="protein sequence ID" value="DAD21175.1"/>
    <property type="molecule type" value="Genomic_DNA"/>
</dbReference>
<evidence type="ECO:0000256" key="2">
    <source>
        <dbReference type="SAM" id="MobiDB-lite"/>
    </source>
</evidence>
<dbReference type="InterPro" id="IPR011989">
    <property type="entry name" value="ARM-like"/>
</dbReference>
<dbReference type="Proteomes" id="UP000607653">
    <property type="component" value="Unassembled WGS sequence"/>
</dbReference>
<dbReference type="PROSITE" id="PS50176">
    <property type="entry name" value="ARM_REPEAT"/>
    <property type="match status" value="1"/>
</dbReference>
<evidence type="ECO:0000256" key="1">
    <source>
        <dbReference type="PROSITE-ProRule" id="PRU00259"/>
    </source>
</evidence>
<dbReference type="Gene3D" id="1.25.10.10">
    <property type="entry name" value="Leucine-rich Repeat Variant"/>
    <property type="match status" value="1"/>
</dbReference>
<name>A0A822XQZ4_NELNU</name>
<organism evidence="3 4">
    <name type="scientific">Nelumbo nucifera</name>
    <name type="common">Sacred lotus</name>
    <dbReference type="NCBI Taxonomy" id="4432"/>
    <lineage>
        <taxon>Eukaryota</taxon>
        <taxon>Viridiplantae</taxon>
        <taxon>Streptophyta</taxon>
        <taxon>Embryophyta</taxon>
        <taxon>Tracheophyta</taxon>
        <taxon>Spermatophyta</taxon>
        <taxon>Magnoliopsida</taxon>
        <taxon>Proteales</taxon>
        <taxon>Nelumbonaceae</taxon>
        <taxon>Nelumbo</taxon>
    </lineage>
</organism>
<evidence type="ECO:0000313" key="3">
    <source>
        <dbReference type="EMBL" id="DAD21175.1"/>
    </source>
</evidence>
<protein>
    <recommendedName>
        <fullName evidence="5">U-box domain-containing protein 7-like</fullName>
    </recommendedName>
</protein>
<accession>A0A822XQZ4</accession>
<evidence type="ECO:0008006" key="5">
    <source>
        <dbReference type="Google" id="ProtNLM"/>
    </source>
</evidence>
<comment type="caution">
    <text evidence="3">The sequence shown here is derived from an EMBL/GenBank/DDBJ whole genome shotgun (WGS) entry which is preliminary data.</text>
</comment>
<dbReference type="InterPro" id="IPR016024">
    <property type="entry name" value="ARM-type_fold"/>
</dbReference>
<feature type="compositionally biased region" description="Basic and acidic residues" evidence="2">
    <location>
        <begin position="124"/>
        <end position="145"/>
    </location>
</feature>
<gene>
    <name evidence="3" type="ORF">HUJ06_022638</name>
</gene>
<proteinExistence type="predicted"/>
<dbReference type="SUPFAM" id="SSF48371">
    <property type="entry name" value="ARM repeat"/>
    <property type="match status" value="1"/>
</dbReference>
<dbReference type="InterPro" id="IPR000225">
    <property type="entry name" value="Armadillo"/>
</dbReference>
<dbReference type="PANTHER" id="PTHR46700:SF2">
    <property type="entry name" value="ARM REPEAT SUPERFAMILY PROTEIN"/>
    <property type="match status" value="1"/>
</dbReference>
<keyword evidence="4" id="KW-1185">Reference proteome</keyword>
<dbReference type="PANTHER" id="PTHR46700">
    <property type="entry name" value="ARM REPEAT SUPERFAMILY PROTEIN"/>
    <property type="match status" value="1"/>
</dbReference>
<reference evidence="3 4" key="1">
    <citation type="journal article" date="2020" name="Mol. Biol. Evol.">
        <title>Distinct Expression and Methylation Patterns for Genes with Different Fates following a Single Whole-Genome Duplication in Flowering Plants.</title>
        <authorList>
            <person name="Shi T."/>
            <person name="Rahmani R.S."/>
            <person name="Gugger P.F."/>
            <person name="Wang M."/>
            <person name="Li H."/>
            <person name="Zhang Y."/>
            <person name="Li Z."/>
            <person name="Wang Q."/>
            <person name="Van de Peer Y."/>
            <person name="Marchal K."/>
            <person name="Chen J."/>
        </authorList>
    </citation>
    <scope>NUCLEOTIDE SEQUENCE [LARGE SCALE GENOMIC DNA]</scope>
    <source>
        <tissue evidence="3">Leaf</tissue>
    </source>
</reference>
<feature type="repeat" description="ARM" evidence="1">
    <location>
        <begin position="192"/>
        <end position="234"/>
    </location>
</feature>
<dbReference type="AlphaFoldDB" id="A0A822XQZ4"/>